<feature type="transmembrane region" description="Helical" evidence="1">
    <location>
        <begin position="299"/>
        <end position="322"/>
    </location>
</feature>
<feature type="transmembrane region" description="Helical" evidence="1">
    <location>
        <begin position="268"/>
        <end position="287"/>
    </location>
</feature>
<sequence length="516" mass="54656">MDNILKASLPKLREKLLEALQAVLPIVAIVLVLCFTIAPISPSILLCFLLGAAMIILGIMFFTLGAEMSMSPMGERMGTMLTKTRSLPLIIGVGFLLGFLITISEPDLQVLANQVPSIPNMTLILSVAAGVGLFLVMAFLRMLFGIPLPRLLVLFYSIIFILAAFVPKEFLAVAFDSGGVTTGPMTVPFIMALGVGVAAIRSDRHAADDSFGLVALCSVGPILAVLILGIAFQASDSTYIPPILPEVNDSVELWQLFREGLPTYFKEIATSLLPIILMFGFFQLVALKLDKRTIGRIAVGLAYTYMGLVLFLTGANVGFMPAGNYLGQVLAGQSFRWVLIPIGMLIGYFIVKAEPAVYVLNKQVEEVTDGAISAQAMGMALSAGVSLSVGLAMVRVLTGVSILWFLIPGYTFAIAISLIVPKLFTAIAFDAGGVASGPMTATFLLPLAQGACVAVGGNIVTDAFGVVAMVAMTPLITVQLMGLIAELKTRKARKAQPAFALAAAYAELPDDAIIEL</sequence>
<feature type="transmembrane region" description="Helical" evidence="1">
    <location>
        <begin position="181"/>
        <end position="200"/>
    </location>
</feature>
<feature type="transmembrane region" description="Helical" evidence="1">
    <location>
        <begin position="20"/>
        <end position="38"/>
    </location>
</feature>
<feature type="transmembrane region" description="Helical" evidence="1">
    <location>
        <begin position="151"/>
        <end position="175"/>
    </location>
</feature>
<keyword evidence="1" id="KW-1133">Transmembrane helix</keyword>
<keyword evidence="1" id="KW-0812">Transmembrane</keyword>
<dbReference type="InterPro" id="IPR011435">
    <property type="entry name" value="UmpAB"/>
</dbReference>
<dbReference type="AlphaFoldDB" id="A0A329TMB6"/>
<reference evidence="2 3" key="1">
    <citation type="submission" date="2018-02" db="EMBL/GenBank/DDBJ databases">
        <title>Complete genome sequencing of Faecalibacterium prausnitzii strains isolated from the human gut.</title>
        <authorList>
            <person name="Fitzgerald B.C."/>
            <person name="Shkoporov A.N."/>
            <person name="Ross P.R."/>
            <person name="Hill C."/>
        </authorList>
    </citation>
    <scope>NUCLEOTIDE SEQUENCE [LARGE SCALE GENOMIC DNA]</scope>
    <source>
        <strain evidence="2 3">APC942/8-14-2</strain>
    </source>
</reference>
<dbReference type="RefSeq" id="WP_112115478.1">
    <property type="nucleotide sequence ID" value="NZ_PRKZ01000004.1"/>
</dbReference>
<keyword evidence="1" id="KW-0472">Membrane</keyword>
<evidence type="ECO:0000313" key="3">
    <source>
        <dbReference type="Proteomes" id="UP000251634"/>
    </source>
</evidence>
<feature type="transmembrane region" description="Helical" evidence="1">
    <location>
        <begin position="334"/>
        <end position="351"/>
    </location>
</feature>
<feature type="transmembrane region" description="Helical" evidence="1">
    <location>
        <begin position="372"/>
        <end position="396"/>
    </location>
</feature>
<dbReference type="Pfam" id="PF07556">
    <property type="entry name" value="DUF1538"/>
    <property type="match status" value="2"/>
</dbReference>
<feature type="transmembrane region" description="Helical" evidence="1">
    <location>
        <begin position="402"/>
        <end position="429"/>
    </location>
</feature>
<dbReference type="EMBL" id="PRKZ01000004">
    <property type="protein sequence ID" value="RAW49930.1"/>
    <property type="molecule type" value="Genomic_DNA"/>
</dbReference>
<evidence type="ECO:0000256" key="1">
    <source>
        <dbReference type="SAM" id="Phobius"/>
    </source>
</evidence>
<proteinExistence type="predicted"/>
<gene>
    <name evidence="2" type="ORF">C4N25_07005</name>
</gene>
<organism evidence="2 3">
    <name type="scientific">Faecalibacterium prausnitzii</name>
    <dbReference type="NCBI Taxonomy" id="853"/>
    <lineage>
        <taxon>Bacteria</taxon>
        <taxon>Bacillati</taxon>
        <taxon>Bacillota</taxon>
        <taxon>Clostridia</taxon>
        <taxon>Eubacteriales</taxon>
        <taxon>Oscillospiraceae</taxon>
        <taxon>Faecalibacterium</taxon>
    </lineage>
</organism>
<feature type="transmembrane region" description="Helical" evidence="1">
    <location>
        <begin position="44"/>
        <end position="65"/>
    </location>
</feature>
<feature type="transmembrane region" description="Helical" evidence="1">
    <location>
        <begin position="466"/>
        <end position="485"/>
    </location>
</feature>
<feature type="transmembrane region" description="Helical" evidence="1">
    <location>
        <begin position="123"/>
        <end position="144"/>
    </location>
</feature>
<dbReference type="Proteomes" id="UP000251634">
    <property type="component" value="Unassembled WGS sequence"/>
</dbReference>
<evidence type="ECO:0000313" key="2">
    <source>
        <dbReference type="EMBL" id="RAW49930.1"/>
    </source>
</evidence>
<feature type="transmembrane region" description="Helical" evidence="1">
    <location>
        <begin position="86"/>
        <end position="103"/>
    </location>
</feature>
<name>A0A329TMB6_9FIRM</name>
<comment type="caution">
    <text evidence="2">The sequence shown here is derived from an EMBL/GenBank/DDBJ whole genome shotgun (WGS) entry which is preliminary data.</text>
</comment>
<feature type="transmembrane region" description="Helical" evidence="1">
    <location>
        <begin position="212"/>
        <end position="232"/>
    </location>
</feature>
<protein>
    <submittedName>
        <fullName evidence="2">DUF1538 domain-containing protein</fullName>
    </submittedName>
</protein>
<accession>A0A329TMB6</accession>